<dbReference type="AlphaFoldDB" id="X0VVH0"/>
<proteinExistence type="predicted"/>
<gene>
    <name evidence="1" type="ORF">S01H1_40246</name>
</gene>
<comment type="caution">
    <text evidence="1">The sequence shown here is derived from an EMBL/GenBank/DDBJ whole genome shotgun (WGS) entry which is preliminary data.</text>
</comment>
<organism evidence="1">
    <name type="scientific">marine sediment metagenome</name>
    <dbReference type="NCBI Taxonomy" id="412755"/>
    <lineage>
        <taxon>unclassified sequences</taxon>
        <taxon>metagenomes</taxon>
        <taxon>ecological metagenomes</taxon>
    </lineage>
</organism>
<feature type="non-terminal residue" evidence="1">
    <location>
        <position position="119"/>
    </location>
</feature>
<protein>
    <submittedName>
        <fullName evidence="1">Uncharacterized protein</fullName>
    </submittedName>
</protein>
<evidence type="ECO:0000313" key="1">
    <source>
        <dbReference type="EMBL" id="GAG04506.1"/>
    </source>
</evidence>
<accession>X0VVH0</accession>
<dbReference type="EMBL" id="BARS01025470">
    <property type="protein sequence ID" value="GAG04506.1"/>
    <property type="molecule type" value="Genomic_DNA"/>
</dbReference>
<name>X0VVH0_9ZZZZ</name>
<sequence>MFYGCAAKAEENTMTKHTTERLRELPEAQHTPTDHPPHLVVVANVAMHAQWKMRMMGFGFANTTMVLTNHPESLEALRGMDGSLPGVQLVFVIGWQNGDHWKRALNMLVYNRFTEVPED</sequence>
<reference evidence="1" key="1">
    <citation type="journal article" date="2014" name="Front. Microbiol.">
        <title>High frequency of phylogenetically diverse reductive dehalogenase-homologous genes in deep subseafloor sedimentary metagenomes.</title>
        <authorList>
            <person name="Kawai M."/>
            <person name="Futagami T."/>
            <person name="Toyoda A."/>
            <person name="Takaki Y."/>
            <person name="Nishi S."/>
            <person name="Hori S."/>
            <person name="Arai W."/>
            <person name="Tsubouchi T."/>
            <person name="Morono Y."/>
            <person name="Uchiyama I."/>
            <person name="Ito T."/>
            <person name="Fujiyama A."/>
            <person name="Inagaki F."/>
            <person name="Takami H."/>
        </authorList>
    </citation>
    <scope>NUCLEOTIDE SEQUENCE</scope>
    <source>
        <strain evidence="1">Expedition CK06-06</strain>
    </source>
</reference>